<proteinExistence type="predicted"/>
<dbReference type="RefSeq" id="WP_170091058.1">
    <property type="nucleotide sequence ID" value="NZ_JABAFP010000002.1"/>
</dbReference>
<feature type="region of interest" description="Disordered" evidence="1">
    <location>
        <begin position="38"/>
        <end position="67"/>
    </location>
</feature>
<evidence type="ECO:0000256" key="1">
    <source>
        <dbReference type="SAM" id="MobiDB-lite"/>
    </source>
</evidence>
<name>A0A848C2D8_9LACO</name>
<gene>
    <name evidence="2" type="ORF">HF863_00805</name>
</gene>
<reference evidence="2 3" key="1">
    <citation type="submission" date="2020-04" db="EMBL/GenBank/DDBJ databases">
        <authorList>
            <person name="Hitch T.C.A."/>
            <person name="Wylensek D."/>
            <person name="Clavel T."/>
        </authorList>
    </citation>
    <scope>NUCLEOTIDE SEQUENCE [LARGE SCALE GENOMIC DNA]</scope>
    <source>
        <strain evidence="2 3">WCA-389-WT-5H1</strain>
    </source>
</reference>
<dbReference type="EMBL" id="JABAFP010000002">
    <property type="protein sequence ID" value="NME41328.1"/>
    <property type="molecule type" value="Genomic_DNA"/>
</dbReference>
<dbReference type="AlphaFoldDB" id="A0A848C2D8"/>
<organism evidence="2 3">
    <name type="scientific">Ligilactobacillus agilis</name>
    <dbReference type="NCBI Taxonomy" id="1601"/>
    <lineage>
        <taxon>Bacteria</taxon>
        <taxon>Bacillati</taxon>
        <taxon>Bacillota</taxon>
        <taxon>Bacilli</taxon>
        <taxon>Lactobacillales</taxon>
        <taxon>Lactobacillaceae</taxon>
        <taxon>Ligilactobacillus</taxon>
    </lineage>
</organism>
<dbReference type="Proteomes" id="UP000563853">
    <property type="component" value="Unassembled WGS sequence"/>
</dbReference>
<evidence type="ECO:0000313" key="2">
    <source>
        <dbReference type="EMBL" id="NME41328.1"/>
    </source>
</evidence>
<protein>
    <submittedName>
        <fullName evidence="2">Uncharacterized protein</fullName>
    </submittedName>
</protein>
<feature type="compositionally biased region" description="Basic residues" evidence="1">
    <location>
        <begin position="38"/>
        <end position="65"/>
    </location>
</feature>
<evidence type="ECO:0000313" key="3">
    <source>
        <dbReference type="Proteomes" id="UP000563853"/>
    </source>
</evidence>
<sequence length="164" mass="18039">MKKSIKYITLLTLGITIGTSNLNSIFYATNANQISAKKVTKDKKSKKHAKKKKAAKKKTKSKLSKSFKQSVETMVNNLNQQTGDTLTITKVTYPGDYGVKYTVNKDQWLNLSSADKKTFSDGLDNDTNKISSFTSQPIPGVIIVDETNNILARSKVGGGMKIVE</sequence>
<accession>A0A848C2D8</accession>
<comment type="caution">
    <text evidence="2">The sequence shown here is derived from an EMBL/GenBank/DDBJ whole genome shotgun (WGS) entry which is preliminary data.</text>
</comment>